<feature type="compositionally biased region" description="Basic and acidic residues" evidence="1">
    <location>
        <begin position="213"/>
        <end position="227"/>
    </location>
</feature>
<dbReference type="Pfam" id="PF15963">
    <property type="entry name" value="Myb_DNA-bind_7"/>
    <property type="match status" value="1"/>
</dbReference>
<feature type="compositionally biased region" description="Basic and acidic residues" evidence="1">
    <location>
        <begin position="190"/>
        <end position="199"/>
    </location>
</feature>
<feature type="compositionally biased region" description="Basic and acidic residues" evidence="1">
    <location>
        <begin position="121"/>
        <end position="130"/>
    </location>
</feature>
<dbReference type="InterPro" id="IPR039467">
    <property type="entry name" value="TFIIIB_B''_Myb"/>
</dbReference>
<organism evidence="3 4">
    <name type="scientific">Chloropicon roscoffensis</name>
    <dbReference type="NCBI Taxonomy" id="1461544"/>
    <lineage>
        <taxon>Eukaryota</taxon>
        <taxon>Viridiplantae</taxon>
        <taxon>Chlorophyta</taxon>
        <taxon>Chloropicophyceae</taxon>
        <taxon>Chloropicales</taxon>
        <taxon>Chloropicaceae</taxon>
        <taxon>Chloropicon</taxon>
    </lineage>
</organism>
<dbReference type="Gene3D" id="1.10.10.60">
    <property type="entry name" value="Homeodomain-like"/>
    <property type="match status" value="1"/>
</dbReference>
<feature type="compositionally biased region" description="Low complexity" evidence="1">
    <location>
        <begin position="58"/>
        <end position="76"/>
    </location>
</feature>
<accession>A0AAX4P7G9</accession>
<feature type="compositionally biased region" description="Basic and acidic residues" evidence="1">
    <location>
        <begin position="235"/>
        <end position="249"/>
    </location>
</feature>
<evidence type="ECO:0000313" key="3">
    <source>
        <dbReference type="EMBL" id="WZN61971.1"/>
    </source>
</evidence>
<dbReference type="GO" id="GO:0003743">
    <property type="term" value="F:translation initiation factor activity"/>
    <property type="evidence" value="ECO:0007669"/>
    <property type="project" value="UniProtKB-KW"/>
</dbReference>
<feature type="compositionally biased region" description="Basic residues" evidence="1">
    <location>
        <begin position="200"/>
        <end position="212"/>
    </location>
</feature>
<proteinExistence type="predicted"/>
<dbReference type="Proteomes" id="UP001472866">
    <property type="component" value="Chromosome 05"/>
</dbReference>
<dbReference type="PANTHER" id="PTHR22929">
    <property type="entry name" value="RNA POLYMERASE III TRANSCRIPTION INITIATION FACTOR B"/>
    <property type="match status" value="1"/>
</dbReference>
<sequence>MAHLLSEFEAELGSLAEEVPKPNARVPKTSSKASSSPGKDTVGRKKVDVERAPKERPSSSSSKRSSSKRVSSAPGSLGKGGRESGGRKRRRKEKEVLGDPKKGNRERTTRSGTRRRSSSSNKEKDEDRRAAGGTASKSSGVARKRQGGGVKEKPSSSRGEKSASETAVAPAVAEDSLAIVPVPEPVLSESQRRSREVLRSVKKASRANTKRQRGTDKPLQQKEKEKPLSAMTLKEIIRQSVEADRTDNRKRPRPSKKQNQGGGQGQSQSQGQGQGQGQGDTGGDDVGRKGAASAEGRSGGSVGAGPSKTGQKAGSIAPQVEVVDGEIVINRQSLSMKAQVEPLMKPERRVEESGNKLSAFSYSGYLAPEKWTKEDTTKFYTALEQFGTDFGTIQKFFPKRERKQIKSKFRREEKANPEKIEMALNTHRQMSEEVCVQNLKKLVQMMQDAEQDNA</sequence>
<dbReference type="InterPro" id="IPR017884">
    <property type="entry name" value="SANT_dom"/>
</dbReference>
<dbReference type="PANTHER" id="PTHR22929:SF0">
    <property type="entry name" value="TRANSCRIPTION FACTOR TFIIIB COMPONENT B'' HOMOLOG"/>
    <property type="match status" value="1"/>
</dbReference>
<reference evidence="3 4" key="1">
    <citation type="submission" date="2024-03" db="EMBL/GenBank/DDBJ databases">
        <title>Complete genome sequence of the green alga Chloropicon roscoffensis RCC1871.</title>
        <authorList>
            <person name="Lemieux C."/>
            <person name="Pombert J.-F."/>
            <person name="Otis C."/>
            <person name="Turmel M."/>
        </authorList>
    </citation>
    <scope>NUCLEOTIDE SEQUENCE [LARGE SCALE GENOMIC DNA]</scope>
    <source>
        <strain evidence="3 4">RCC1871</strain>
    </source>
</reference>
<protein>
    <submittedName>
        <fullName evidence="3">Subunit of Bdp1 transcription initiation factor TFIIIB</fullName>
    </submittedName>
</protein>
<feature type="region of interest" description="Disordered" evidence="1">
    <location>
        <begin position="13"/>
        <end position="322"/>
    </location>
</feature>
<feature type="compositionally biased region" description="Basic and acidic residues" evidence="1">
    <location>
        <begin position="93"/>
        <end position="109"/>
    </location>
</feature>
<feature type="compositionally biased region" description="Polar residues" evidence="1">
    <location>
        <begin position="28"/>
        <end position="38"/>
    </location>
</feature>
<dbReference type="GO" id="GO:0070898">
    <property type="term" value="P:RNA polymerase III preinitiation complex assembly"/>
    <property type="evidence" value="ECO:0007669"/>
    <property type="project" value="TreeGrafter"/>
</dbReference>
<dbReference type="GO" id="GO:0001156">
    <property type="term" value="F:TFIIIC-class transcription factor complex binding"/>
    <property type="evidence" value="ECO:0007669"/>
    <property type="project" value="TreeGrafter"/>
</dbReference>
<evidence type="ECO:0000256" key="1">
    <source>
        <dbReference type="SAM" id="MobiDB-lite"/>
    </source>
</evidence>
<evidence type="ECO:0000259" key="2">
    <source>
        <dbReference type="PROSITE" id="PS51293"/>
    </source>
</evidence>
<dbReference type="InterPro" id="IPR009057">
    <property type="entry name" value="Homeodomain-like_sf"/>
</dbReference>
<dbReference type="CDD" id="cd00167">
    <property type="entry name" value="SANT"/>
    <property type="match status" value="1"/>
</dbReference>
<dbReference type="PROSITE" id="PS51293">
    <property type="entry name" value="SANT"/>
    <property type="match status" value="1"/>
</dbReference>
<dbReference type="GO" id="GO:0000126">
    <property type="term" value="C:transcription factor TFIIIB complex"/>
    <property type="evidence" value="ECO:0007669"/>
    <property type="project" value="TreeGrafter"/>
</dbReference>
<keyword evidence="3" id="KW-0396">Initiation factor</keyword>
<feature type="compositionally biased region" description="Basic and acidic residues" evidence="1">
    <location>
        <begin position="150"/>
        <end position="163"/>
    </location>
</feature>
<dbReference type="SUPFAM" id="SSF46689">
    <property type="entry name" value="Homeodomain-like"/>
    <property type="match status" value="1"/>
</dbReference>
<dbReference type="AlphaFoldDB" id="A0AAX4P7G9"/>
<dbReference type="InterPro" id="IPR001005">
    <property type="entry name" value="SANT/Myb"/>
</dbReference>
<evidence type="ECO:0000313" key="4">
    <source>
        <dbReference type="Proteomes" id="UP001472866"/>
    </source>
</evidence>
<gene>
    <name evidence="3" type="ORF">HKI87_05g35070</name>
</gene>
<feature type="compositionally biased region" description="Gly residues" evidence="1">
    <location>
        <begin position="272"/>
        <end position="281"/>
    </location>
</feature>
<feature type="domain" description="SANT" evidence="2">
    <location>
        <begin position="366"/>
        <end position="417"/>
    </location>
</feature>
<keyword evidence="4" id="KW-1185">Reference proteome</keyword>
<feature type="compositionally biased region" description="Basic and acidic residues" evidence="1">
    <location>
        <begin position="41"/>
        <end position="57"/>
    </location>
</feature>
<name>A0AAX4P7G9_9CHLO</name>
<dbReference type="EMBL" id="CP151505">
    <property type="protein sequence ID" value="WZN61971.1"/>
    <property type="molecule type" value="Genomic_DNA"/>
</dbReference>
<dbReference type="SMART" id="SM00717">
    <property type="entry name" value="SANT"/>
    <property type="match status" value="1"/>
</dbReference>
<keyword evidence="3" id="KW-0648">Protein biosynthesis</keyword>